<organism evidence="1">
    <name type="scientific">Vecturithrix granuli</name>
    <dbReference type="NCBI Taxonomy" id="1499967"/>
    <lineage>
        <taxon>Bacteria</taxon>
        <taxon>Candidatus Moduliflexota</taxon>
        <taxon>Candidatus Vecturitrichia</taxon>
        <taxon>Candidatus Vecturitrichales</taxon>
        <taxon>Candidatus Vecturitrichaceae</taxon>
        <taxon>Candidatus Vecturithrix</taxon>
    </lineage>
</organism>
<dbReference type="PANTHER" id="PTHR42663:SF6">
    <property type="entry name" value="HYDROLASE C777.06C-RELATED"/>
    <property type="match status" value="1"/>
</dbReference>
<dbReference type="EMBL" id="DF820463">
    <property type="protein sequence ID" value="GAK55554.1"/>
    <property type="molecule type" value="Genomic_DNA"/>
</dbReference>
<keyword evidence="2" id="KW-1185">Reference proteome</keyword>
<dbReference type="HOGENOM" id="CLU_044538_4_0_0"/>
<dbReference type="eggNOG" id="COG1235">
    <property type="taxonomic scope" value="Bacteria"/>
</dbReference>
<dbReference type="Proteomes" id="UP000030661">
    <property type="component" value="Unassembled WGS sequence"/>
</dbReference>
<name>A0A0S6WAI9_VECG1</name>
<dbReference type="Pfam" id="PF23023">
    <property type="entry name" value="Anti-Pycsar_Apyc1"/>
    <property type="match status" value="1"/>
</dbReference>
<gene>
    <name evidence="1" type="ORF">U27_02388</name>
</gene>
<protein>
    <submittedName>
        <fullName evidence="1">Uncharacterized protein</fullName>
    </submittedName>
</protein>
<dbReference type="InterPro" id="IPR036866">
    <property type="entry name" value="RibonucZ/Hydroxyglut_hydro"/>
</dbReference>
<dbReference type="Gene3D" id="3.60.15.10">
    <property type="entry name" value="Ribonuclease Z/Hydroxyacylglutathione hydrolase-like"/>
    <property type="match status" value="1"/>
</dbReference>
<dbReference type="STRING" id="1499967.U27_02388"/>
<dbReference type="SUPFAM" id="SSF56281">
    <property type="entry name" value="Metallo-hydrolase/oxidoreductase"/>
    <property type="match status" value="1"/>
</dbReference>
<reference evidence="1" key="1">
    <citation type="journal article" date="2015" name="PeerJ">
        <title>First genomic representation of candidate bacterial phylum KSB3 points to enhanced environmental sensing as a trigger of wastewater bulking.</title>
        <authorList>
            <person name="Sekiguchi Y."/>
            <person name="Ohashi A."/>
            <person name="Parks D.H."/>
            <person name="Yamauchi T."/>
            <person name="Tyson G.W."/>
            <person name="Hugenholtz P."/>
        </authorList>
    </citation>
    <scope>NUCLEOTIDE SEQUENCE [LARGE SCALE GENOMIC DNA]</scope>
</reference>
<proteinExistence type="predicted"/>
<evidence type="ECO:0000313" key="2">
    <source>
        <dbReference type="Proteomes" id="UP000030661"/>
    </source>
</evidence>
<dbReference type="AlphaFoldDB" id="A0A0S6WAI9"/>
<evidence type="ECO:0000313" key="1">
    <source>
        <dbReference type="EMBL" id="GAK55554.1"/>
    </source>
</evidence>
<accession>A0A0S6WAI9</accession>
<dbReference type="PANTHER" id="PTHR42663">
    <property type="entry name" value="HYDROLASE C777.06C-RELATED-RELATED"/>
    <property type="match status" value="1"/>
</dbReference>
<sequence length="291" mass="33760">MNLIFLGTGAAEGVPAMYCRCEYCTQVRKTGGKDLRTRSAFRIGDRYQIDINFDNNWQMHRCGIDMYAIEHILITHTHADHFQFEEIVAKEMSVSGQANGKLLNIYMSLPAKAWIENLLASLYTPKVYEKKLRILNERYRIHGLEYFREYHIGDLDVETLKGSHRLREGDEYAMNYLILFPDGTRLLYALDTGWYPEETWDFLEGKTVDVLILDCTFGGRTDRPEYPAGHLDLLSFVKMLERMIAINFISARTRIFATHINPHQGLLHEALQKKFDETRFNVTVAYDGLTL</sequence>